<keyword evidence="4" id="KW-1185">Reference proteome</keyword>
<proteinExistence type="predicted"/>
<sequence length="424" mass="45499">MPARASRFKALQGAALPEYAPPDPATGVSTMRPALAFALSIALAGPVAAQDPCGMGGCADAGTAITDPLSAEERRLSEREVFLLASEILAVSGLVNTFKIEETMEVLNAAAYLEDQERWIGFNPLWVRQFRDLPTNDRWPLYAVVAHEIGHHLLGHTIVRGGSRPATELQADEFAGFALHALGANLAQAQALWQDFGATGSATHPARGLRLAAVEKGWRASAGRAGLALPGDATDPDDTAPSIRQRPDAATPGDTGAQAAPAVPAETRPHDTIRPEMSERAVCAPLPKGGLRGRVCASSALGVDHVARLTDNDRRAPWTEQEPGPGSGSRMLFDFATSISAQRLTVVNGDNTDEKAFRRHARLEGLTLRGSNGHERVIVVRDNRREQTWTLAGFEGVDWIEVIVDSVIEGRRYDTLAVARLRID</sequence>
<name>A0A0M6YK60_9RHOB</name>
<dbReference type="EMBL" id="CXSU01000012">
    <property type="protein sequence ID" value="CTQ50189.1"/>
    <property type="molecule type" value="Genomic_DNA"/>
</dbReference>
<dbReference type="OrthoDB" id="321999at2"/>
<dbReference type="Pfam" id="PF25302">
    <property type="entry name" value="NADase_transloc"/>
    <property type="match status" value="1"/>
</dbReference>
<feature type="domain" description="NAD glycohydrolase translocation F5/8 type C" evidence="2">
    <location>
        <begin position="305"/>
        <end position="420"/>
    </location>
</feature>
<evidence type="ECO:0000259" key="2">
    <source>
        <dbReference type="Pfam" id="PF25302"/>
    </source>
</evidence>
<dbReference type="STRING" id="420998.JDO7802_02207"/>
<accession>A0A0M6YK60</accession>
<gene>
    <name evidence="3" type="ORF">JDO7802_02207</name>
</gene>
<dbReference type="NCBIfam" id="NF047619">
    <property type="entry name" value="NADase_discoid"/>
    <property type="match status" value="1"/>
</dbReference>
<dbReference type="AlphaFoldDB" id="A0A0M6YK60"/>
<dbReference type="RefSeq" id="WP_055085507.1">
    <property type="nucleotide sequence ID" value="NZ_CXSU01000012.1"/>
</dbReference>
<organism evidence="3 4">
    <name type="scientific">Jannaschia donghaensis</name>
    <dbReference type="NCBI Taxonomy" id="420998"/>
    <lineage>
        <taxon>Bacteria</taxon>
        <taxon>Pseudomonadati</taxon>
        <taxon>Pseudomonadota</taxon>
        <taxon>Alphaproteobacteria</taxon>
        <taxon>Rhodobacterales</taxon>
        <taxon>Roseobacteraceae</taxon>
        <taxon>Jannaschia</taxon>
    </lineage>
</organism>
<dbReference type="Proteomes" id="UP000049222">
    <property type="component" value="Unassembled WGS sequence"/>
</dbReference>
<reference evidence="3 4" key="1">
    <citation type="submission" date="2015-07" db="EMBL/GenBank/DDBJ databases">
        <authorList>
            <person name="Noorani M."/>
        </authorList>
    </citation>
    <scope>NUCLEOTIDE SEQUENCE [LARGE SCALE GENOMIC DNA]</scope>
    <source>
        <strain evidence="3 4">CECT 7802</strain>
    </source>
</reference>
<evidence type="ECO:0000313" key="3">
    <source>
        <dbReference type="EMBL" id="CTQ50189.1"/>
    </source>
</evidence>
<feature type="region of interest" description="Disordered" evidence="1">
    <location>
        <begin position="225"/>
        <end position="269"/>
    </location>
</feature>
<evidence type="ECO:0000256" key="1">
    <source>
        <dbReference type="SAM" id="MobiDB-lite"/>
    </source>
</evidence>
<dbReference type="InterPro" id="IPR057561">
    <property type="entry name" value="NADase_transloc"/>
</dbReference>
<evidence type="ECO:0000313" key="4">
    <source>
        <dbReference type="Proteomes" id="UP000049222"/>
    </source>
</evidence>
<protein>
    <recommendedName>
        <fullName evidence="2">NAD glycohydrolase translocation F5/8 type C domain-containing protein</fullName>
    </recommendedName>
</protein>